<evidence type="ECO:0000313" key="2">
    <source>
        <dbReference type="EMBL" id="VFJ15180.1"/>
    </source>
</evidence>
<dbReference type="KEGG" id="nfn:NFRAN_2857"/>
<proteinExistence type="predicted"/>
<feature type="region of interest" description="Disordered" evidence="1">
    <location>
        <begin position="48"/>
        <end position="71"/>
    </location>
</feature>
<gene>
    <name evidence="2" type="ORF">NFRAN_2857</name>
</gene>
<dbReference type="RefSeq" id="WP_172602330.1">
    <property type="nucleotide sequence ID" value="NZ_LR216287.1"/>
</dbReference>
<evidence type="ECO:0000313" key="3">
    <source>
        <dbReference type="Proteomes" id="UP000294299"/>
    </source>
</evidence>
<evidence type="ECO:0000256" key="1">
    <source>
        <dbReference type="SAM" id="MobiDB-lite"/>
    </source>
</evidence>
<name>A0A484IG79_9ARCH</name>
<dbReference type="PROSITE" id="PS51257">
    <property type="entry name" value="PROKAR_LIPOPROTEIN"/>
    <property type="match status" value="1"/>
</dbReference>
<organism evidence="2 3">
    <name type="scientific">Candidatus Nitrosocosmicus franklandianus</name>
    <dbReference type="NCBI Taxonomy" id="1798806"/>
    <lineage>
        <taxon>Archaea</taxon>
        <taxon>Nitrososphaerota</taxon>
        <taxon>Nitrososphaeria</taxon>
        <taxon>Nitrososphaerales</taxon>
        <taxon>Nitrososphaeraceae</taxon>
        <taxon>Candidatus Nitrosocosmicus</taxon>
    </lineage>
</organism>
<dbReference type="AlphaFoldDB" id="A0A484IG79"/>
<feature type="compositionally biased region" description="Gly residues" evidence="1">
    <location>
        <begin position="51"/>
        <end position="64"/>
    </location>
</feature>
<keyword evidence="3" id="KW-1185">Reference proteome</keyword>
<reference evidence="2 3" key="1">
    <citation type="submission" date="2019-02" db="EMBL/GenBank/DDBJ databases">
        <authorList>
            <person name="Lehtovirta-Morley E L."/>
        </authorList>
    </citation>
    <scope>NUCLEOTIDE SEQUENCE [LARGE SCALE GENOMIC DNA]</scope>
    <source>
        <strain evidence="2">NFRAN1</strain>
    </source>
</reference>
<protein>
    <submittedName>
        <fullName evidence="2">Uncharacterized protein</fullName>
    </submittedName>
</protein>
<dbReference type="Proteomes" id="UP000294299">
    <property type="component" value="Chromosome NFRAN"/>
</dbReference>
<sequence>MGNLTQKRQIAILTAIVVLSTVMITSMATGSCFDQKADAWKFKFKKSKTNGGSGGNGGNGGNGCSGNTIVS</sequence>
<dbReference type="GeneID" id="55648815"/>
<accession>A0A484IG79</accession>
<dbReference type="EMBL" id="LR216287">
    <property type="protein sequence ID" value="VFJ15180.1"/>
    <property type="molecule type" value="Genomic_DNA"/>
</dbReference>